<evidence type="ECO:0000313" key="2">
    <source>
        <dbReference type="Proteomes" id="UP001420932"/>
    </source>
</evidence>
<dbReference type="Proteomes" id="UP001420932">
    <property type="component" value="Unassembled WGS sequence"/>
</dbReference>
<reference evidence="1 2" key="1">
    <citation type="submission" date="2024-01" db="EMBL/GenBank/DDBJ databases">
        <title>Genome assemblies of Stephania.</title>
        <authorList>
            <person name="Yang L."/>
        </authorList>
    </citation>
    <scope>NUCLEOTIDE SEQUENCE [LARGE SCALE GENOMIC DNA]</scope>
    <source>
        <strain evidence="1">YNDBR</strain>
        <tissue evidence="1">Leaf</tissue>
    </source>
</reference>
<proteinExistence type="predicted"/>
<organism evidence="1 2">
    <name type="scientific">Stephania yunnanensis</name>
    <dbReference type="NCBI Taxonomy" id="152371"/>
    <lineage>
        <taxon>Eukaryota</taxon>
        <taxon>Viridiplantae</taxon>
        <taxon>Streptophyta</taxon>
        <taxon>Embryophyta</taxon>
        <taxon>Tracheophyta</taxon>
        <taxon>Spermatophyta</taxon>
        <taxon>Magnoliopsida</taxon>
        <taxon>Ranunculales</taxon>
        <taxon>Menispermaceae</taxon>
        <taxon>Menispermoideae</taxon>
        <taxon>Cissampelideae</taxon>
        <taxon>Stephania</taxon>
    </lineage>
</organism>
<gene>
    <name evidence="1" type="ORF">Syun_011674</name>
</gene>
<protein>
    <submittedName>
        <fullName evidence="1">Uncharacterized protein</fullName>
    </submittedName>
</protein>
<comment type="caution">
    <text evidence="1">The sequence shown here is derived from an EMBL/GenBank/DDBJ whole genome shotgun (WGS) entry which is preliminary data.</text>
</comment>
<evidence type="ECO:0000313" key="1">
    <source>
        <dbReference type="EMBL" id="KAK9142274.1"/>
    </source>
</evidence>
<accession>A0AAP0JYQ2</accession>
<dbReference type="AlphaFoldDB" id="A0AAP0JYQ2"/>
<sequence length="63" mass="7150">MLGLSVSGVWVSKENDQRLQVAYDEERPKITTLDDDGTSFRGAGANEISSLFIRAWSMRFNWP</sequence>
<name>A0AAP0JYQ2_9MAGN</name>
<keyword evidence="2" id="KW-1185">Reference proteome</keyword>
<dbReference type="EMBL" id="JBBNAF010000005">
    <property type="protein sequence ID" value="KAK9142274.1"/>
    <property type="molecule type" value="Genomic_DNA"/>
</dbReference>